<dbReference type="EMBL" id="JPQU01000036">
    <property type="protein sequence ID" value="KFE55164.1"/>
    <property type="molecule type" value="Genomic_DNA"/>
</dbReference>
<keyword evidence="2" id="KW-1185">Reference proteome</keyword>
<dbReference type="RefSeq" id="WP_032628743.1">
    <property type="nucleotide sequence ID" value="NZ_JPQU01000036.1"/>
</dbReference>
<dbReference type="PATRIC" id="fig|317.175.peg.2759"/>
<dbReference type="Proteomes" id="UP000028631">
    <property type="component" value="Unassembled WGS sequence"/>
</dbReference>
<accession>A0A085VIA1</accession>
<comment type="caution">
    <text evidence="1">The sequence shown here is derived from an EMBL/GenBank/DDBJ whole genome shotgun (WGS) entry which is preliminary data.</text>
</comment>
<name>A0A085VIA1_PSESX</name>
<dbReference type="OrthoDB" id="6891462at2"/>
<reference evidence="1 2" key="1">
    <citation type="submission" date="2014-07" db="EMBL/GenBank/DDBJ databases">
        <title>Draft Genome Sequences of Environmental Pseudomonas syringae strains.</title>
        <authorList>
            <person name="Baltrus D.A."/>
            <person name="Berge O."/>
            <person name="Morris C."/>
        </authorList>
    </citation>
    <scope>NUCLEOTIDE SEQUENCE [LARGE SCALE GENOMIC DNA]</scope>
    <source>
        <strain evidence="1 2">GAW0119</strain>
    </source>
</reference>
<sequence length="120" mass="13590">MSTDAIKTRMDAEVADMNFEKDSRSGIAEIDYSRDTLFGPIPMQATCRVRLTTVEQNGHRLRELTILGEVPDYLPKSSVIRVALEGQIEAGPIRDHYIAADADVQAFKLLFENERRRSIH</sequence>
<proteinExistence type="predicted"/>
<protein>
    <submittedName>
        <fullName evidence="1">Uncharacterized protein</fullName>
    </submittedName>
</protein>
<dbReference type="AlphaFoldDB" id="A0A085VIA1"/>
<evidence type="ECO:0000313" key="1">
    <source>
        <dbReference type="EMBL" id="KFE55164.1"/>
    </source>
</evidence>
<gene>
    <name evidence="1" type="ORF">IV01_13260</name>
</gene>
<organism evidence="1 2">
    <name type="scientific">Pseudomonas syringae</name>
    <dbReference type="NCBI Taxonomy" id="317"/>
    <lineage>
        <taxon>Bacteria</taxon>
        <taxon>Pseudomonadati</taxon>
        <taxon>Pseudomonadota</taxon>
        <taxon>Gammaproteobacteria</taxon>
        <taxon>Pseudomonadales</taxon>
        <taxon>Pseudomonadaceae</taxon>
        <taxon>Pseudomonas</taxon>
    </lineage>
</organism>
<evidence type="ECO:0000313" key="2">
    <source>
        <dbReference type="Proteomes" id="UP000028631"/>
    </source>
</evidence>